<keyword evidence="1" id="KW-0472">Membrane</keyword>
<keyword evidence="1" id="KW-0812">Transmembrane</keyword>
<evidence type="ECO:0000313" key="2">
    <source>
        <dbReference type="EMBL" id="MDQ2588592.1"/>
    </source>
</evidence>
<gene>
    <name evidence="2" type="ORF">CKY47_32490</name>
</gene>
<dbReference type="EMBL" id="NSDM01000020">
    <property type="protein sequence ID" value="MDQ2588592.1"/>
    <property type="molecule type" value="Genomic_DNA"/>
</dbReference>
<accession>A0ABU0X8Y3</accession>
<keyword evidence="1" id="KW-1133">Transmembrane helix</keyword>
<evidence type="ECO:0000313" key="3">
    <source>
        <dbReference type="Proteomes" id="UP001225605"/>
    </source>
</evidence>
<name>A0ABU0X8Y3_9PSEU</name>
<proteinExistence type="predicted"/>
<dbReference type="Proteomes" id="UP001225605">
    <property type="component" value="Unassembled WGS sequence"/>
</dbReference>
<evidence type="ECO:0000256" key="1">
    <source>
        <dbReference type="SAM" id="Phobius"/>
    </source>
</evidence>
<sequence length="391" mass="41639">MVATSTTDEPGLTVLDPPRPVFRRKRFLLPFGVSAGLALVGVVALFAGGTVALPFQAVTVVRALMASKADFFNDGEVRRILMSKGIQVHLTDSGGSLEISRDKADSFDFVMPSGQVTARRIHDELGGTLFYPFTTPLVVAAFREYADALGPGGVATPRSEGSLYYRLDMAAFVELTRSHTTWAALGTGLGNANQVIAQSPDPCRAYSGAAYLGLVAFALNGKRTPTAADAAEVAARVRPLFEVEGQFGAGIGRTFFAPDGRTFAPVGVVYEHQYLAYQIRTKQETGAVDASRVLLYPDAHHHTEPWLIAFSEAGERVGRLLDTDPDLRRRALELGFRLGRAGSASLGDVLAGRGIEEPDPGAGGTETFLPRSEDLAAMIGEVARCPSGVPL</sequence>
<keyword evidence="3" id="KW-1185">Reference proteome</keyword>
<comment type="caution">
    <text evidence="2">The sequence shown here is derived from an EMBL/GenBank/DDBJ whole genome shotgun (WGS) entry which is preliminary data.</text>
</comment>
<reference evidence="2 3" key="1">
    <citation type="submission" date="2017-06" db="EMBL/GenBank/DDBJ databases">
        <title>Cultured bacterium strain Saccharothrix yanglingensis Hhs.015.</title>
        <authorList>
            <person name="Xia Y."/>
        </authorList>
    </citation>
    <scope>NUCLEOTIDE SEQUENCE [LARGE SCALE GENOMIC DNA]</scope>
    <source>
        <strain evidence="2 3">Hhs.015</strain>
    </source>
</reference>
<protein>
    <submittedName>
        <fullName evidence="2">Uncharacterized protein</fullName>
    </submittedName>
</protein>
<organism evidence="2 3">
    <name type="scientific">Saccharothrix yanglingensis</name>
    <dbReference type="NCBI Taxonomy" id="659496"/>
    <lineage>
        <taxon>Bacteria</taxon>
        <taxon>Bacillati</taxon>
        <taxon>Actinomycetota</taxon>
        <taxon>Actinomycetes</taxon>
        <taxon>Pseudonocardiales</taxon>
        <taxon>Pseudonocardiaceae</taxon>
        <taxon>Saccharothrix</taxon>
    </lineage>
</organism>
<feature type="transmembrane region" description="Helical" evidence="1">
    <location>
        <begin position="27"/>
        <end position="55"/>
    </location>
</feature>